<keyword evidence="3" id="KW-1185">Reference proteome</keyword>
<protein>
    <submittedName>
        <fullName evidence="2">Uncharacterized protein</fullName>
    </submittedName>
</protein>
<proteinExistence type="predicted"/>
<keyword evidence="1" id="KW-0812">Transmembrane</keyword>
<evidence type="ECO:0000313" key="3">
    <source>
        <dbReference type="Proteomes" id="UP000683559"/>
    </source>
</evidence>
<name>A0ABX8LS47_9BACT</name>
<evidence type="ECO:0000313" key="2">
    <source>
        <dbReference type="EMBL" id="QXE93098.1"/>
    </source>
</evidence>
<sequence>MMLYLYVLQNQWLVIALLSGGALVLVTALTYQALWQPRGVEKRSEAIKVRGAASFFRWLRSFMPWVIILLFAACIAFTLFDVTQNHAIPPNW</sequence>
<evidence type="ECO:0000256" key="1">
    <source>
        <dbReference type="SAM" id="Phobius"/>
    </source>
</evidence>
<organism evidence="2 3">
    <name type="scientific">Geomonas subterranea</name>
    <dbReference type="NCBI Taxonomy" id="2847989"/>
    <lineage>
        <taxon>Bacteria</taxon>
        <taxon>Pseudomonadati</taxon>
        <taxon>Thermodesulfobacteriota</taxon>
        <taxon>Desulfuromonadia</taxon>
        <taxon>Geobacterales</taxon>
        <taxon>Geobacteraceae</taxon>
        <taxon>Geomonas</taxon>
    </lineage>
</organism>
<gene>
    <name evidence="2" type="ORF">KP001_16135</name>
</gene>
<keyword evidence="1" id="KW-1133">Transmembrane helix</keyword>
<feature type="transmembrane region" description="Helical" evidence="1">
    <location>
        <begin position="55"/>
        <end position="80"/>
    </location>
</feature>
<feature type="transmembrane region" description="Helical" evidence="1">
    <location>
        <begin position="12"/>
        <end position="34"/>
    </location>
</feature>
<dbReference type="EMBL" id="CP077683">
    <property type="protein sequence ID" value="QXE93098.1"/>
    <property type="molecule type" value="Genomic_DNA"/>
</dbReference>
<reference evidence="2 3" key="1">
    <citation type="submission" date="2021-06" db="EMBL/GenBank/DDBJ databases">
        <title>Gemonas diversity in paddy soil.</title>
        <authorList>
            <person name="Liu G."/>
        </authorList>
    </citation>
    <scope>NUCLEOTIDE SEQUENCE [LARGE SCALE GENOMIC DNA]</scope>
    <source>
        <strain evidence="2 3">RG2</strain>
    </source>
</reference>
<accession>A0ABX8LS47</accession>
<keyword evidence="1" id="KW-0472">Membrane</keyword>
<dbReference type="Proteomes" id="UP000683559">
    <property type="component" value="Chromosome"/>
</dbReference>